<organism evidence="3 4">
    <name type="scientific">Candidatus Cytomitobacter primus</name>
    <dbReference type="NCBI Taxonomy" id="2066024"/>
    <lineage>
        <taxon>Bacteria</taxon>
        <taxon>Pseudomonadati</taxon>
        <taxon>Pseudomonadota</taxon>
        <taxon>Alphaproteobacteria</taxon>
        <taxon>Holosporales</taxon>
        <taxon>Holosporaceae</taxon>
        <taxon>Candidatus Cytomitobacter</taxon>
    </lineage>
</organism>
<reference evidence="3 4" key="1">
    <citation type="submission" date="2019-08" db="EMBL/GenBank/DDBJ databases">
        <title>Highly reduced genomes of protist endosymbionts show evolutionary convergence.</title>
        <authorList>
            <person name="George E."/>
            <person name="Husnik F."/>
            <person name="Tashyreva D."/>
            <person name="Prokopchuk G."/>
            <person name="Horak A."/>
            <person name="Kwong W.K."/>
            <person name="Lukes J."/>
            <person name="Keeling P.J."/>
        </authorList>
    </citation>
    <scope>NUCLEOTIDE SEQUENCE [LARGE SCALE GENOMIC DNA]</scope>
    <source>
        <strain evidence="3">1604LC</strain>
    </source>
</reference>
<dbReference type="GO" id="GO:0140098">
    <property type="term" value="F:catalytic activity, acting on RNA"/>
    <property type="evidence" value="ECO:0007669"/>
    <property type="project" value="UniProtKB-ARBA"/>
</dbReference>
<evidence type="ECO:0000259" key="2">
    <source>
        <dbReference type="Pfam" id="PF00849"/>
    </source>
</evidence>
<dbReference type="SUPFAM" id="SSF55120">
    <property type="entry name" value="Pseudouridine synthase"/>
    <property type="match status" value="1"/>
</dbReference>
<dbReference type="AlphaFoldDB" id="A0A5C0UF82"/>
<dbReference type="GO" id="GO:0000455">
    <property type="term" value="P:enzyme-directed rRNA pseudouridine synthesis"/>
    <property type="evidence" value="ECO:0007669"/>
    <property type="project" value="TreeGrafter"/>
</dbReference>
<dbReference type="Proteomes" id="UP000325004">
    <property type="component" value="Chromosome"/>
</dbReference>
<dbReference type="PROSITE" id="PS01129">
    <property type="entry name" value="PSI_RLU"/>
    <property type="match status" value="1"/>
</dbReference>
<dbReference type="KEGG" id="cpri:FZC34_00355"/>
<proteinExistence type="predicted"/>
<dbReference type="EMBL" id="CP043316">
    <property type="protein sequence ID" value="QEK38377.1"/>
    <property type="molecule type" value="Genomic_DNA"/>
</dbReference>
<dbReference type="Gene3D" id="3.30.2350.10">
    <property type="entry name" value="Pseudouridine synthase"/>
    <property type="match status" value="1"/>
</dbReference>
<sequence length="268" mass="31507">MKLKYNATPNISIRQWFREHYMNLTYTELQRHLRIKNITLNGKKAPPQQILNDGDIIYVWDKVEKQENVFDNTKNTIDESTILFHDENMLVINKPYNICSQGDKDNSTFLQAKNFASQINQYAYPVHRLDKLTTGVLVFALNRNTAMLFSQSIHTWDKQYIALLPSNDLKSGTIETYEDDKKLITKYRTIAKNDKYNIVEFSPITGKKHQIRKHAAYLGYPVIGDMKYGSEFDCKLYLHCNKITLTLEKEFTFQAHLPKHMEYFAQYI</sequence>
<dbReference type="PANTHER" id="PTHR21600:SF81">
    <property type="entry name" value="21S RRNA PSEUDOURIDINE(2819) SYNTHASE"/>
    <property type="match status" value="1"/>
</dbReference>
<dbReference type="InterPro" id="IPR006145">
    <property type="entry name" value="PsdUridine_synth_RsuA/RluA"/>
</dbReference>
<keyword evidence="4" id="KW-1185">Reference proteome</keyword>
<name>A0A5C0UF82_9PROT</name>
<accession>A0A5C0UF82</accession>
<dbReference type="CDD" id="cd02869">
    <property type="entry name" value="PseudoU_synth_RluA_like"/>
    <property type="match status" value="1"/>
</dbReference>
<evidence type="ECO:0000313" key="4">
    <source>
        <dbReference type="Proteomes" id="UP000325004"/>
    </source>
</evidence>
<dbReference type="GO" id="GO:0003723">
    <property type="term" value="F:RNA binding"/>
    <property type="evidence" value="ECO:0007669"/>
    <property type="project" value="InterPro"/>
</dbReference>
<dbReference type="RefSeq" id="WP_148971493.1">
    <property type="nucleotide sequence ID" value="NZ_CP043316.1"/>
</dbReference>
<dbReference type="InterPro" id="IPR020103">
    <property type="entry name" value="PsdUridine_synth_cat_dom_sf"/>
</dbReference>
<keyword evidence="1" id="KW-0413">Isomerase</keyword>
<dbReference type="Pfam" id="PF00849">
    <property type="entry name" value="PseudoU_synth_2"/>
    <property type="match status" value="1"/>
</dbReference>
<feature type="domain" description="Pseudouridine synthase RsuA/RluA-like" evidence="2">
    <location>
        <begin position="88"/>
        <end position="216"/>
    </location>
</feature>
<dbReference type="PANTHER" id="PTHR21600">
    <property type="entry name" value="MITOCHONDRIAL RNA PSEUDOURIDINE SYNTHASE"/>
    <property type="match status" value="1"/>
</dbReference>
<dbReference type="InterPro" id="IPR050188">
    <property type="entry name" value="RluA_PseudoU_synthase"/>
</dbReference>
<dbReference type="OrthoDB" id="9807829at2"/>
<gene>
    <name evidence="3" type="ORF">FZC34_00355</name>
</gene>
<protein>
    <submittedName>
        <fullName evidence="3">RluA family pseudouridine synthase</fullName>
    </submittedName>
</protein>
<dbReference type="GO" id="GO:0009982">
    <property type="term" value="F:pseudouridine synthase activity"/>
    <property type="evidence" value="ECO:0007669"/>
    <property type="project" value="InterPro"/>
</dbReference>
<dbReference type="InterPro" id="IPR006224">
    <property type="entry name" value="PsdUridine_synth_RluA-like_CS"/>
</dbReference>
<evidence type="ECO:0000256" key="1">
    <source>
        <dbReference type="ARBA" id="ARBA00023235"/>
    </source>
</evidence>
<evidence type="ECO:0000313" key="3">
    <source>
        <dbReference type="EMBL" id="QEK38377.1"/>
    </source>
</evidence>